<keyword evidence="5" id="KW-1185">Reference proteome</keyword>
<accession>A0AAV5G4Z5</accession>
<feature type="compositionally biased region" description="Low complexity" evidence="1">
    <location>
        <begin position="893"/>
        <end position="906"/>
    </location>
</feature>
<dbReference type="InterPro" id="IPR029058">
    <property type="entry name" value="AB_hydrolase_fold"/>
</dbReference>
<protein>
    <recommendedName>
        <fullName evidence="6">ER-bound oxygenase mpaB/mpaB'/Rubber oxygenase catalytic domain-containing protein</fullName>
    </recommendedName>
</protein>
<sequence length="1657" mass="178185">MGLLRPDPLLVIGPPLSPEQRAAPVQLPPAHPDPAGFINELESGAVFRHFDFLAVFDEKTSLRPRDIEPLRRVGDPLADQAVDILGLAEVQGRGKDALKAIEEYLEEKERDLGAERWEEVRKEDAVARLWDEMRNEPPEGVRGYAADAAGKEDRRATPYEPFEATDGAPSLAEGQAVFWRYSAQIYSALGHFSLAGGFSAPKLAAVMHETNYLTSNARDATHKRLLETSLFVIDVRRRIAKGKGRYNKYDEEENGVPINQADLLAVLGAFMIAPMWSLRRIGVKVTPREEEAYQVCWRHIGYYLGIDPELLVRLYGQSFYTAETYFASLAFSIFPSGAPPPDPLATPQYKILSAISQRPPAPQNIGHHIELCRLLLGPSLADQLALPHGSWKDRFSVDLEIGIGKALLFFGDAYSHTRVPFLGRRGKDWEKRRQAWFRRVIELVVVYHLGERRTVFAWRETDKHQLKLDDVEGEEPGIEMGPHIGVAVRTEWRNLLIEMGCVLGGAAVAVGATSSERPSERVQLNSAPSGVVSSNLREAGSSRLACSPRPPPGVSDSAMTQWRASPSRPAPPVTSAQSDGPSDSFDSLFAASSSSSRSSRPSSSSATFSSPGRTLSSASSAYSLLSKKMAEFDEEDDRSSIRSGISARSGMTLSSRPGGSATAGGVLGEGTGEDFEPMSLDDEAKPTAAGGKGKEAEVMSSSAPTKRQRLRAPSVLGPGDRPPRRRSTFGAAANNPGSVASPPQPTLSTTTAEQLMPSMRKKPDRAMSTASASTSTASLARPASTASASTPRSSRSPSLRKSTSRPLASTSPSPALSSSPSDSLAQRRKTTQPAALDGVESMPSRGWLSMLSRSKSSAVDLASQTREEPAVGSSGDRMLVDEPEQEGEEDAGEATPPATPRAARPAMVTGLSADDSTLRGSPAPLAPDSSALPPDRSTLNSRSSWFGWGWGGAPSEPATAPLAADESAPSSDVSGTASATTATPSADESAQPDFESALTPPAPATEAQTRGSGWLSAFWGASGTAPSAEQLAEQRRREVWALKLAAKQAGANKLIEAAQPESEACTVPTPQGRSDTAGEQAKDSTAVEPSTPAQQIKHRPSSSSWSLFSRTPGSISSLRAPLAGLGMSSSSAASTRSRTSSHAGADTAPSSPQLRAQSDQGQVKPLTGSMRPSSRQRSHPSFDPPPPVDNLVLPTFGDTFLRPPRSFPPKKSTLTRAVSAVSAYLFHRPPEEVTSPRLLQAQQAAGSIAAGLPTEMKDDPAERLPKMLEVMGEEPRLQKIKRVTVLGVHGWFTSSNMVKSVMGEQTGTSVKFATMMHDAVQSYLESQDVGSFNIQAIALEGGGQVEDRVSKLYNQLVGREEWVQALKMADAVFLATHSQGVVVSTQLIARMLDQGLIAGPQTHLCVSGEVASLIYLYNSIALAPYFNYVESAPARELFEYQNPESVSAIKFLEALRLILNAGVKVTSVGSINDQVVPLYSALFSGVSHPGILRAVYIDSDAFRTSDFLANLVVFSARLRNAGLSDHDLVYHVSEALAGALTGVGHSTIYEEEDVYRLAVRYHFETTSLTEAPTALDTLASPPPLSMSFNPRDRRNPYLLTWALRGIIEDPQVRELFSNELAALREAYETWKPQTKVLKDVKLKLEGIRLMHTRPGKL</sequence>
<feature type="domain" description="YMC020W-like alpha/beta hydrolase" evidence="3">
    <location>
        <begin position="1277"/>
        <end position="1609"/>
    </location>
</feature>
<dbReference type="InterPro" id="IPR018713">
    <property type="entry name" value="MPAB/Lcp_cat_dom"/>
</dbReference>
<dbReference type="Pfam" id="PF26147">
    <property type="entry name" value="AB_HYDROLASE_YMC0-YMC35"/>
    <property type="match status" value="1"/>
</dbReference>
<dbReference type="InterPro" id="IPR058933">
    <property type="entry name" value="YMC020W-like_ab_hydrolase"/>
</dbReference>
<organism evidence="4 5">
    <name type="scientific">Rhodotorula paludigena</name>
    <dbReference type="NCBI Taxonomy" id="86838"/>
    <lineage>
        <taxon>Eukaryota</taxon>
        <taxon>Fungi</taxon>
        <taxon>Dikarya</taxon>
        <taxon>Basidiomycota</taxon>
        <taxon>Pucciniomycotina</taxon>
        <taxon>Microbotryomycetes</taxon>
        <taxon>Sporidiobolales</taxon>
        <taxon>Sporidiobolaceae</taxon>
        <taxon>Rhodotorula</taxon>
    </lineage>
</organism>
<feature type="compositionally biased region" description="Gly residues" evidence="1">
    <location>
        <begin position="661"/>
        <end position="670"/>
    </location>
</feature>
<feature type="compositionally biased region" description="Low complexity" evidence="1">
    <location>
        <begin position="581"/>
        <end position="616"/>
    </location>
</feature>
<feature type="compositionally biased region" description="Low complexity" evidence="1">
    <location>
        <begin position="766"/>
        <end position="824"/>
    </location>
</feature>
<feature type="compositionally biased region" description="Polar residues" evidence="1">
    <location>
        <begin position="1148"/>
        <end position="1161"/>
    </location>
</feature>
<comment type="caution">
    <text evidence="4">The sequence shown here is derived from an EMBL/GenBank/DDBJ whole genome shotgun (WGS) entry which is preliminary data.</text>
</comment>
<name>A0AAV5G4Z5_9BASI</name>
<feature type="compositionally biased region" description="Low complexity" evidence="1">
    <location>
        <begin position="641"/>
        <end position="650"/>
    </location>
</feature>
<dbReference type="InterPro" id="IPR058934">
    <property type="entry name" value="YMC020W-like"/>
</dbReference>
<feature type="region of interest" description="Disordered" evidence="1">
    <location>
        <begin position="631"/>
        <end position="1034"/>
    </location>
</feature>
<feature type="compositionally biased region" description="Acidic residues" evidence="1">
    <location>
        <begin position="881"/>
        <end position="892"/>
    </location>
</feature>
<reference evidence="4 5" key="1">
    <citation type="submission" date="2021-12" db="EMBL/GenBank/DDBJ databases">
        <title>High titer production of polyol ester of fatty acids by Rhodotorula paludigena BS15 towards product separation-free biomass refinery.</title>
        <authorList>
            <person name="Mano J."/>
            <person name="Ono H."/>
            <person name="Tanaka T."/>
            <person name="Naito K."/>
            <person name="Sushida H."/>
            <person name="Ike M."/>
            <person name="Tokuyasu K."/>
            <person name="Kitaoka M."/>
        </authorList>
    </citation>
    <scope>NUCLEOTIDE SEQUENCE [LARGE SCALE GENOMIC DNA]</scope>
    <source>
        <strain evidence="4 5">BS15</strain>
    </source>
</reference>
<dbReference type="GO" id="GO:0016491">
    <property type="term" value="F:oxidoreductase activity"/>
    <property type="evidence" value="ECO:0007669"/>
    <property type="project" value="InterPro"/>
</dbReference>
<feature type="compositionally biased region" description="Low complexity" evidence="1">
    <location>
        <begin position="921"/>
        <end position="947"/>
    </location>
</feature>
<feature type="compositionally biased region" description="Polar residues" evidence="1">
    <location>
        <begin position="522"/>
        <end position="536"/>
    </location>
</feature>
<dbReference type="Gene3D" id="3.40.50.1820">
    <property type="entry name" value="alpha/beta hydrolase"/>
    <property type="match status" value="1"/>
</dbReference>
<dbReference type="PANTHER" id="PTHR47349:SF1">
    <property type="entry name" value="AER328WP"/>
    <property type="match status" value="1"/>
</dbReference>
<proteinExistence type="predicted"/>
<feature type="compositionally biased region" description="Low complexity" evidence="1">
    <location>
        <begin position="970"/>
        <end position="989"/>
    </location>
</feature>
<dbReference type="Proteomes" id="UP001342314">
    <property type="component" value="Unassembled WGS sequence"/>
</dbReference>
<dbReference type="Pfam" id="PF09995">
    <property type="entry name" value="MPAB_Lcp_cat"/>
    <property type="match status" value="1"/>
</dbReference>
<feature type="compositionally biased region" description="Low complexity" evidence="1">
    <location>
        <begin position="1128"/>
        <end position="1141"/>
    </location>
</feature>
<evidence type="ECO:0008006" key="6">
    <source>
        <dbReference type="Google" id="ProtNLM"/>
    </source>
</evidence>
<dbReference type="EMBL" id="BQKY01000001">
    <property type="protein sequence ID" value="GJN87541.1"/>
    <property type="molecule type" value="Genomic_DNA"/>
</dbReference>
<dbReference type="PANTHER" id="PTHR47349">
    <property type="entry name" value="CHROMOSOME 8, WHOLE GENOME SHOTGUN SEQUENCE"/>
    <property type="match status" value="1"/>
</dbReference>
<evidence type="ECO:0000259" key="3">
    <source>
        <dbReference type="Pfam" id="PF26147"/>
    </source>
</evidence>
<feature type="region of interest" description="Disordered" evidence="1">
    <location>
        <begin position="1055"/>
        <end position="1195"/>
    </location>
</feature>
<feature type="region of interest" description="Disordered" evidence="1">
    <location>
        <begin position="514"/>
        <end position="616"/>
    </location>
</feature>
<evidence type="ECO:0000259" key="2">
    <source>
        <dbReference type="Pfam" id="PF09995"/>
    </source>
</evidence>
<evidence type="ECO:0000256" key="1">
    <source>
        <dbReference type="SAM" id="MobiDB-lite"/>
    </source>
</evidence>
<gene>
    <name evidence="4" type="ORF">Rhopal_000495-T1</name>
</gene>
<feature type="domain" description="ER-bound oxygenase mpaB/mpaB'/Rubber oxygenase catalytic" evidence="2">
    <location>
        <begin position="242"/>
        <end position="395"/>
    </location>
</feature>
<evidence type="ECO:0000313" key="5">
    <source>
        <dbReference type="Proteomes" id="UP001342314"/>
    </source>
</evidence>
<feature type="compositionally biased region" description="Acidic residues" evidence="1">
    <location>
        <begin position="671"/>
        <end position="681"/>
    </location>
</feature>
<evidence type="ECO:0000313" key="4">
    <source>
        <dbReference type="EMBL" id="GJN87541.1"/>
    </source>
</evidence>